<evidence type="ECO:0000256" key="8">
    <source>
        <dbReference type="ARBA" id="ARBA00032077"/>
    </source>
</evidence>
<evidence type="ECO:0000313" key="13">
    <source>
        <dbReference type="Proteomes" id="UP000292445"/>
    </source>
</evidence>
<comment type="caution">
    <text evidence="12">The sequence shown here is derived from an EMBL/GenBank/DDBJ whole genome shotgun (WGS) entry which is preliminary data.</text>
</comment>
<evidence type="ECO:0000256" key="1">
    <source>
        <dbReference type="ARBA" id="ARBA00011654"/>
    </source>
</evidence>
<dbReference type="InterPro" id="IPR050217">
    <property type="entry name" value="Peroxiredoxin"/>
</dbReference>
<dbReference type="EC" id="1.11.1.26" evidence="2"/>
<dbReference type="PROSITE" id="PS51352">
    <property type="entry name" value="THIOREDOXIN_2"/>
    <property type="match status" value="1"/>
</dbReference>
<dbReference type="InterPro" id="IPR024706">
    <property type="entry name" value="Peroxiredoxin_AhpC-typ"/>
</dbReference>
<dbReference type="Gene3D" id="3.40.30.10">
    <property type="entry name" value="Glutaredoxin"/>
    <property type="match status" value="1"/>
</dbReference>
<dbReference type="SUPFAM" id="SSF52833">
    <property type="entry name" value="Thioredoxin-like"/>
    <property type="match status" value="1"/>
</dbReference>
<evidence type="ECO:0000256" key="9">
    <source>
        <dbReference type="ARBA" id="ARBA00047572"/>
    </source>
</evidence>
<evidence type="ECO:0000256" key="5">
    <source>
        <dbReference type="ARBA" id="ARBA00022862"/>
    </source>
</evidence>
<dbReference type="Proteomes" id="UP000292445">
    <property type="component" value="Unassembled WGS sequence"/>
</dbReference>
<dbReference type="InterPro" id="IPR000866">
    <property type="entry name" value="AhpC/TSA"/>
</dbReference>
<dbReference type="GO" id="GO:0008379">
    <property type="term" value="F:thioredoxin peroxidase activity"/>
    <property type="evidence" value="ECO:0007669"/>
    <property type="project" value="TreeGrafter"/>
</dbReference>
<keyword evidence="13" id="KW-1185">Reference proteome</keyword>
<keyword evidence="5" id="KW-0049">Antioxidant</keyword>
<dbReference type="AlphaFoldDB" id="A0A4Q7NCL6"/>
<dbReference type="GO" id="GO:0033554">
    <property type="term" value="P:cellular response to stress"/>
    <property type="evidence" value="ECO:0007669"/>
    <property type="project" value="TreeGrafter"/>
</dbReference>
<accession>A0A4Q7NCL6</accession>
<evidence type="ECO:0000313" key="12">
    <source>
        <dbReference type="EMBL" id="RZS80716.1"/>
    </source>
</evidence>
<dbReference type="GO" id="GO:0102039">
    <property type="term" value="F:NADH-dependent peroxiredoxin activity"/>
    <property type="evidence" value="ECO:0007669"/>
    <property type="project" value="UniProtKB-EC"/>
</dbReference>
<protein>
    <recommendedName>
        <fullName evidence="3">Alkyl hydroperoxide reductase C</fullName>
        <ecNumber evidence="2">1.11.1.26</ecNumber>
    </recommendedName>
    <alternativeName>
        <fullName evidence="8">Peroxiredoxin</fullName>
    </alternativeName>
</protein>
<dbReference type="OrthoDB" id="9812811at2"/>
<dbReference type="GO" id="GO:0005829">
    <property type="term" value="C:cytosol"/>
    <property type="evidence" value="ECO:0007669"/>
    <property type="project" value="TreeGrafter"/>
</dbReference>
<proteinExistence type="predicted"/>
<dbReference type="EMBL" id="SGXC01000002">
    <property type="protein sequence ID" value="RZS80716.1"/>
    <property type="molecule type" value="Genomic_DNA"/>
</dbReference>
<evidence type="ECO:0000256" key="7">
    <source>
        <dbReference type="ARBA" id="ARBA00023284"/>
    </source>
</evidence>
<dbReference type="PIRSF" id="PIRSF000239">
    <property type="entry name" value="AHPC"/>
    <property type="match status" value="1"/>
</dbReference>
<dbReference type="PANTHER" id="PTHR10681">
    <property type="entry name" value="THIOREDOXIN PEROXIDASE"/>
    <property type="match status" value="1"/>
</dbReference>
<gene>
    <name evidence="12" type="ORF">EV675_3328</name>
</gene>
<dbReference type="Pfam" id="PF00578">
    <property type="entry name" value="AhpC-TSA"/>
    <property type="match status" value="1"/>
</dbReference>
<comment type="catalytic activity">
    <reaction evidence="9">
        <text>a hydroperoxide + NADH + H(+) = an alcohol + NAD(+) + H2O</text>
        <dbReference type="Rhea" id="RHEA:62628"/>
        <dbReference type="ChEBI" id="CHEBI:15377"/>
        <dbReference type="ChEBI" id="CHEBI:15378"/>
        <dbReference type="ChEBI" id="CHEBI:30879"/>
        <dbReference type="ChEBI" id="CHEBI:35924"/>
        <dbReference type="ChEBI" id="CHEBI:57540"/>
        <dbReference type="ChEBI" id="CHEBI:57945"/>
        <dbReference type="EC" id="1.11.1.26"/>
    </reaction>
</comment>
<dbReference type="InterPro" id="IPR013766">
    <property type="entry name" value="Thioredoxin_domain"/>
</dbReference>
<reference evidence="12 13" key="1">
    <citation type="submission" date="2019-02" db="EMBL/GenBank/DDBJ databases">
        <title>Genomic Encyclopedia of Type Strains, Phase IV (KMG-IV): sequencing the most valuable type-strain genomes for metagenomic binning, comparative biology and taxonomic classification.</title>
        <authorList>
            <person name="Goeker M."/>
        </authorList>
    </citation>
    <scope>NUCLEOTIDE SEQUENCE [LARGE SCALE GENOMIC DNA]</scope>
    <source>
        <strain evidence="12 13">K24</strain>
    </source>
</reference>
<dbReference type="InterPro" id="IPR036249">
    <property type="entry name" value="Thioredoxin-like_sf"/>
</dbReference>
<evidence type="ECO:0000259" key="11">
    <source>
        <dbReference type="PROSITE" id="PS51352"/>
    </source>
</evidence>
<keyword evidence="4" id="KW-0575">Peroxidase</keyword>
<dbReference type="GO" id="GO:0045454">
    <property type="term" value="P:cell redox homeostasis"/>
    <property type="evidence" value="ECO:0007669"/>
    <property type="project" value="TreeGrafter"/>
</dbReference>
<evidence type="ECO:0000256" key="10">
    <source>
        <dbReference type="PIRSR" id="PIRSR000239-1"/>
    </source>
</evidence>
<sequence length="185" mass="20057">MKTIGAKLEPFKVHGVKPGFNEAEENGASAFETLSETSFPGKWKVIYFTPKDFSDICATEIEGYAALAEPLAQRGAVLMGGSVDNEYAKLAWRRAVPALANLNHYQFADSAGALVDQLGIRDRNEGVALRATFIVDPDNTIQHVSVNNLKVGRCPEETLRVLDALLTGQFCPANRPVGDPPSKKP</sequence>
<feature type="domain" description="Thioredoxin" evidence="11">
    <location>
        <begin position="2"/>
        <end position="167"/>
    </location>
</feature>
<evidence type="ECO:0000256" key="3">
    <source>
        <dbReference type="ARBA" id="ARBA00017462"/>
    </source>
</evidence>
<organism evidence="12 13">
    <name type="scientific">Pigmentiphaga kullae</name>
    <dbReference type="NCBI Taxonomy" id="151784"/>
    <lineage>
        <taxon>Bacteria</taxon>
        <taxon>Pseudomonadati</taxon>
        <taxon>Pseudomonadota</taxon>
        <taxon>Betaproteobacteria</taxon>
        <taxon>Burkholderiales</taxon>
        <taxon>Alcaligenaceae</taxon>
        <taxon>Pigmentiphaga</taxon>
    </lineage>
</organism>
<evidence type="ECO:0000256" key="4">
    <source>
        <dbReference type="ARBA" id="ARBA00022559"/>
    </source>
</evidence>
<dbReference type="GO" id="GO:0042744">
    <property type="term" value="P:hydrogen peroxide catabolic process"/>
    <property type="evidence" value="ECO:0007669"/>
    <property type="project" value="TreeGrafter"/>
</dbReference>
<evidence type="ECO:0000256" key="6">
    <source>
        <dbReference type="ARBA" id="ARBA00023002"/>
    </source>
</evidence>
<comment type="subunit">
    <text evidence="1">Homodimer; disulfide-linked, upon oxidation. 5 homodimers assemble to form a ring-like decamer.</text>
</comment>
<dbReference type="GO" id="GO:0006979">
    <property type="term" value="P:response to oxidative stress"/>
    <property type="evidence" value="ECO:0007669"/>
    <property type="project" value="TreeGrafter"/>
</dbReference>
<name>A0A4Q7NCL6_9BURK</name>
<evidence type="ECO:0000256" key="2">
    <source>
        <dbReference type="ARBA" id="ARBA00013021"/>
    </source>
</evidence>
<keyword evidence="7" id="KW-0676">Redox-active center</keyword>
<keyword evidence="6" id="KW-0560">Oxidoreductase</keyword>
<feature type="active site" description="Cysteine sulfenic acid (-SOH) intermediate; for peroxidase activity" evidence="10">
    <location>
        <position position="57"/>
    </location>
</feature>
<dbReference type="PANTHER" id="PTHR10681:SF121">
    <property type="entry name" value="ALKYL HYDROPEROXIDE REDUCTASE C"/>
    <property type="match status" value="1"/>
</dbReference>
<dbReference type="RefSeq" id="WP_130358352.1">
    <property type="nucleotide sequence ID" value="NZ_SGXC01000002.1"/>
</dbReference>